<gene>
    <name evidence="1" type="ORF">I8J30_30365</name>
</gene>
<evidence type="ECO:0000313" key="2">
    <source>
        <dbReference type="Proteomes" id="UP000673394"/>
    </source>
</evidence>
<dbReference type="RefSeq" id="WP_210664159.1">
    <property type="nucleotide sequence ID" value="NZ_JAGKSP010000028.1"/>
</dbReference>
<keyword evidence="2" id="KW-1185">Reference proteome</keyword>
<organism evidence="1 2">
    <name type="scientific">Paenibacillus lignilyticus</name>
    <dbReference type="NCBI Taxonomy" id="1172615"/>
    <lineage>
        <taxon>Bacteria</taxon>
        <taxon>Bacillati</taxon>
        <taxon>Bacillota</taxon>
        <taxon>Bacilli</taxon>
        <taxon>Bacillales</taxon>
        <taxon>Paenibacillaceae</taxon>
        <taxon>Paenibacillus</taxon>
    </lineage>
</organism>
<name>A0ABS5CM95_9BACL</name>
<reference evidence="1 2" key="1">
    <citation type="submission" date="2021-04" db="EMBL/GenBank/DDBJ databases">
        <title>Paenibacillus sp. DLE-14 whole genome sequence.</title>
        <authorList>
            <person name="Ham Y.J."/>
        </authorList>
    </citation>
    <scope>NUCLEOTIDE SEQUENCE [LARGE SCALE GENOMIC DNA]</scope>
    <source>
        <strain evidence="1 2">DLE-14</strain>
    </source>
</reference>
<comment type="caution">
    <text evidence="1">The sequence shown here is derived from an EMBL/GenBank/DDBJ whole genome shotgun (WGS) entry which is preliminary data.</text>
</comment>
<protein>
    <submittedName>
        <fullName evidence="1">Uncharacterized protein</fullName>
    </submittedName>
</protein>
<accession>A0ABS5CM95</accession>
<proteinExistence type="predicted"/>
<sequence length="122" mass="12988">MPFTSGLIHNELPKPASSVVINARNITSTTALVLIEVYVVPPTTNALTLIYLTGYMLPGKSSDSREFNIAGGIAYEIQVNASGVLSEVAFTAFGVDDHGLPVVGQQMLAMDWQEISAFSTTP</sequence>
<evidence type="ECO:0000313" key="1">
    <source>
        <dbReference type="EMBL" id="MBP3966992.1"/>
    </source>
</evidence>
<dbReference type="Proteomes" id="UP000673394">
    <property type="component" value="Unassembled WGS sequence"/>
</dbReference>
<dbReference type="EMBL" id="JAGKSP010000028">
    <property type="protein sequence ID" value="MBP3966992.1"/>
    <property type="molecule type" value="Genomic_DNA"/>
</dbReference>